<evidence type="ECO:0000313" key="2">
    <source>
        <dbReference type="EMBL" id="MBA1377667.1"/>
    </source>
</evidence>
<accession>A0A7V8RJG6</accession>
<dbReference type="Proteomes" id="UP000572407">
    <property type="component" value="Unassembled WGS sequence"/>
</dbReference>
<name>A0A7V8RJG6_9PSED</name>
<reference evidence="2 3" key="1">
    <citation type="submission" date="2019-06" db="EMBL/GenBank/DDBJ databases">
        <title>Analysis of the biodiversity of Brassica napus bacterial endophytes for the selection of potential efficient biofertilizers for rapeseed crops.</title>
        <authorList>
            <person name="Jimenez-Gomez A."/>
            <person name="Saati-Santamaria Z."/>
            <person name="Menendez E."/>
            <person name="Rivas R."/>
            <person name="Mateos P.F."/>
            <person name="Velazquez E."/>
            <person name="Garcia-Fraile P."/>
        </authorList>
    </citation>
    <scope>NUCLEOTIDE SEQUENCE [LARGE SCALE GENOMIC DNA]</scope>
    <source>
        <strain evidence="2 3">CDVBN10</strain>
    </source>
</reference>
<dbReference type="EMBL" id="VDLV01000010">
    <property type="protein sequence ID" value="MBA1377667.1"/>
    <property type="molecule type" value="Genomic_DNA"/>
</dbReference>
<organism evidence="2 3">
    <name type="scientific">Pseudomonas brassicacearum subsp. neoaurantiaca</name>
    <dbReference type="NCBI Taxonomy" id="494916"/>
    <lineage>
        <taxon>Bacteria</taxon>
        <taxon>Pseudomonadati</taxon>
        <taxon>Pseudomonadota</taxon>
        <taxon>Gammaproteobacteria</taxon>
        <taxon>Pseudomonadales</taxon>
        <taxon>Pseudomonadaceae</taxon>
        <taxon>Pseudomonas</taxon>
    </lineage>
</organism>
<dbReference type="AlphaFoldDB" id="A0A7V8RJG6"/>
<comment type="caution">
    <text evidence="2">The sequence shown here is derived from an EMBL/GenBank/DDBJ whole genome shotgun (WGS) entry which is preliminary data.</text>
</comment>
<sequence>MGPQWRGSLLLLGCTAAPRCIHHHSVPDRTPGPASQSSGSKLPRHRVHIANKKIAVPGCFN</sequence>
<gene>
    <name evidence="2" type="ORF">FHK92_07550</name>
</gene>
<proteinExistence type="predicted"/>
<protein>
    <submittedName>
        <fullName evidence="2">Uncharacterized protein</fullName>
    </submittedName>
</protein>
<evidence type="ECO:0000313" key="3">
    <source>
        <dbReference type="Proteomes" id="UP000572407"/>
    </source>
</evidence>
<feature type="region of interest" description="Disordered" evidence="1">
    <location>
        <begin position="23"/>
        <end position="45"/>
    </location>
</feature>
<evidence type="ECO:0000256" key="1">
    <source>
        <dbReference type="SAM" id="MobiDB-lite"/>
    </source>
</evidence>